<accession>A0ABP9EIC0</accession>
<feature type="region of interest" description="Disordered" evidence="1">
    <location>
        <begin position="284"/>
        <end position="303"/>
    </location>
</feature>
<name>A0ABP9EIC0_9GAMM</name>
<dbReference type="InterPro" id="IPR006429">
    <property type="entry name" value="Phage_lambda_portal"/>
</dbReference>
<dbReference type="NCBIfam" id="TIGR01539">
    <property type="entry name" value="portal_lambda"/>
    <property type="match status" value="1"/>
</dbReference>
<dbReference type="RefSeq" id="WP_345334489.1">
    <property type="nucleotide sequence ID" value="NZ_BAABJZ010000016.1"/>
</dbReference>
<evidence type="ECO:0000256" key="1">
    <source>
        <dbReference type="SAM" id="MobiDB-lite"/>
    </source>
</evidence>
<keyword evidence="3" id="KW-1185">Reference proteome</keyword>
<evidence type="ECO:0000313" key="3">
    <source>
        <dbReference type="Proteomes" id="UP001499988"/>
    </source>
</evidence>
<comment type="caution">
    <text evidence="2">The sequence shown here is derived from an EMBL/GenBank/DDBJ whole genome shotgun (WGS) entry which is preliminary data.</text>
</comment>
<feature type="compositionally biased region" description="Polar residues" evidence="1">
    <location>
        <begin position="482"/>
        <end position="500"/>
    </location>
</feature>
<reference evidence="3" key="1">
    <citation type="journal article" date="2019" name="Int. J. Syst. Evol. Microbiol.">
        <title>The Global Catalogue of Microorganisms (GCM) 10K type strain sequencing project: providing services to taxonomists for standard genome sequencing and annotation.</title>
        <authorList>
            <consortium name="The Broad Institute Genomics Platform"/>
            <consortium name="The Broad Institute Genome Sequencing Center for Infectious Disease"/>
            <person name="Wu L."/>
            <person name="Ma J."/>
        </authorList>
    </citation>
    <scope>NUCLEOTIDE SEQUENCE [LARGE SCALE GENOMIC DNA]</scope>
    <source>
        <strain evidence="3">JCM 18401</strain>
    </source>
</reference>
<dbReference type="EMBL" id="BAABJZ010000016">
    <property type="protein sequence ID" value="GAA4879864.1"/>
    <property type="molecule type" value="Genomic_DNA"/>
</dbReference>
<sequence length="511" mass="57288">MNWLEQTIEAVAPGWAAERARSRLLIQGYDAALPGKHHKGKRKSNSANSAIGFAGASLREQARWLDDNHDLVIGLLDKMEERIVGAKGIGVEPMPLDLAGDRHVELAKEIRRRWAAWSLKPEVTGRLTRPSMERTVARAWMRDGEAFGHQLRGNIAKLQHPSGCQYSIELLEAEFVPLDLNLTKEGRELKQGCWLNAWNQITAFEVYKQHPREYHSRATKTVPADSMLHIANRRYLRQLRGISILHGVIMRLADLKDYEESERVAARIAAALAFYIKRGDAQSWEGSEGQGNGKQRQINFGPGTTFDDLKPGESVGMIESNRPNTHLSEFRNGQLRAVAAGTRSGYSSIARDYKGSYSSQRQELVEQFEGFAVLQDEFVAQWARPNYRAWLEMETLRRDNPLVLPVDVDRDTLFDATYSGPVMPWIDPYKEAQGWKMRIRGGAGTQAQWIRAAGDNPDEVLAQRVGEVTYNLEHNLTFDTDAGQVSNAGVGHSGQSNLSDDNPEGTANEDE</sequence>
<organism evidence="2 3">
    <name type="scientific">Ferrimonas pelagia</name>
    <dbReference type="NCBI Taxonomy" id="1177826"/>
    <lineage>
        <taxon>Bacteria</taxon>
        <taxon>Pseudomonadati</taxon>
        <taxon>Pseudomonadota</taxon>
        <taxon>Gammaproteobacteria</taxon>
        <taxon>Alteromonadales</taxon>
        <taxon>Ferrimonadaceae</taxon>
        <taxon>Ferrimonas</taxon>
    </lineage>
</organism>
<gene>
    <name evidence="2" type="ORF">GCM10023333_12470</name>
</gene>
<dbReference type="Proteomes" id="UP001499988">
    <property type="component" value="Unassembled WGS sequence"/>
</dbReference>
<feature type="region of interest" description="Disordered" evidence="1">
    <location>
        <begin position="482"/>
        <end position="511"/>
    </location>
</feature>
<protein>
    <submittedName>
        <fullName evidence="2">Phage portal protein</fullName>
    </submittedName>
</protein>
<dbReference type="Pfam" id="PF05136">
    <property type="entry name" value="Phage_portal_2"/>
    <property type="match status" value="1"/>
</dbReference>
<proteinExistence type="predicted"/>
<evidence type="ECO:0000313" key="2">
    <source>
        <dbReference type="EMBL" id="GAA4879864.1"/>
    </source>
</evidence>
<feature type="compositionally biased region" description="Acidic residues" evidence="1">
    <location>
        <begin position="501"/>
        <end position="511"/>
    </location>
</feature>